<organism evidence="4 5">
    <name type="scientific">Deinococcus cavernae</name>
    <dbReference type="NCBI Taxonomy" id="2320857"/>
    <lineage>
        <taxon>Bacteria</taxon>
        <taxon>Thermotogati</taxon>
        <taxon>Deinococcota</taxon>
        <taxon>Deinococci</taxon>
        <taxon>Deinococcales</taxon>
        <taxon>Deinococcaceae</taxon>
        <taxon>Deinococcus</taxon>
    </lineage>
</organism>
<dbReference type="Pfam" id="PF00583">
    <property type="entry name" value="Acetyltransf_1"/>
    <property type="match status" value="1"/>
</dbReference>
<dbReference type="SUPFAM" id="SSF55729">
    <property type="entry name" value="Acyl-CoA N-acyltransferases (Nat)"/>
    <property type="match status" value="2"/>
</dbReference>
<keyword evidence="2" id="KW-0012">Acyltransferase</keyword>
<dbReference type="InterPro" id="IPR050832">
    <property type="entry name" value="Bact_Acetyltransf"/>
</dbReference>
<keyword evidence="1 4" id="KW-0808">Transferase</keyword>
<proteinExistence type="predicted"/>
<dbReference type="Gene3D" id="3.40.630.30">
    <property type="match status" value="1"/>
</dbReference>
<dbReference type="PROSITE" id="PS51186">
    <property type="entry name" value="GNAT"/>
    <property type="match status" value="2"/>
</dbReference>
<protein>
    <submittedName>
        <fullName evidence="4">N-acetyltransferase</fullName>
    </submittedName>
</protein>
<dbReference type="InterPro" id="IPR016181">
    <property type="entry name" value="Acyl_CoA_acyltransferase"/>
</dbReference>
<reference evidence="4 5" key="1">
    <citation type="submission" date="2018-09" db="EMBL/GenBank/DDBJ databases">
        <authorList>
            <person name="Zhu H."/>
        </authorList>
    </citation>
    <scope>NUCLEOTIDE SEQUENCE [LARGE SCALE GENOMIC DNA]</scope>
    <source>
        <strain evidence="4 5">K2S05-167</strain>
    </source>
</reference>
<dbReference type="Proteomes" id="UP000286287">
    <property type="component" value="Unassembled WGS sequence"/>
</dbReference>
<feature type="domain" description="N-acetyltransferase" evidence="3">
    <location>
        <begin position="162"/>
        <end position="302"/>
    </location>
</feature>
<dbReference type="EMBL" id="QYUJ01000014">
    <property type="protein sequence ID" value="RJF72291.1"/>
    <property type="molecule type" value="Genomic_DNA"/>
</dbReference>
<dbReference type="PANTHER" id="PTHR43877:SF1">
    <property type="entry name" value="ACETYLTRANSFERASE"/>
    <property type="match status" value="1"/>
</dbReference>
<gene>
    <name evidence="4" type="ORF">D3875_12765</name>
</gene>
<evidence type="ECO:0000313" key="5">
    <source>
        <dbReference type="Proteomes" id="UP000286287"/>
    </source>
</evidence>
<evidence type="ECO:0000256" key="2">
    <source>
        <dbReference type="ARBA" id="ARBA00023315"/>
    </source>
</evidence>
<evidence type="ECO:0000259" key="3">
    <source>
        <dbReference type="PROSITE" id="PS51186"/>
    </source>
</evidence>
<evidence type="ECO:0000313" key="4">
    <source>
        <dbReference type="EMBL" id="RJF72291.1"/>
    </source>
</evidence>
<feature type="domain" description="N-acetyltransferase" evidence="3">
    <location>
        <begin position="7"/>
        <end position="152"/>
    </location>
</feature>
<dbReference type="InterPro" id="IPR000182">
    <property type="entry name" value="GNAT_dom"/>
</dbReference>
<dbReference type="OrthoDB" id="60324at2"/>
<sequence>MTHLAESAIRTAEARDAYLAAPLHNATQEPHFRRTAEQLGQTFSKAGHGYVISETAGRITGLASLWLPDFHPTHAWVGLSLHPDHLADDTARQLLASQQENARAAGRPHLWLSVREDYLPHLPDLSALGFREVHRTFGGGFHLNTWQASTRQLDTSLREQGYTLTPAQKFQHDPRLQALYELTRNDKISAAPTIPEASDTLTDGDALWNAAWLAWHGETLVGLALPEKSCLDAWNAVLIVHPQHRRRGLATALLAQVARTLQSQGITFLNTAGSQRDAAYLGVLRRLGANIEPDWIAWEREA</sequence>
<accession>A0A418V880</accession>
<dbReference type="PANTHER" id="PTHR43877">
    <property type="entry name" value="AMINOALKYLPHOSPHONATE N-ACETYLTRANSFERASE-RELATED-RELATED"/>
    <property type="match status" value="1"/>
</dbReference>
<dbReference type="AlphaFoldDB" id="A0A418V880"/>
<dbReference type="CDD" id="cd04301">
    <property type="entry name" value="NAT_SF"/>
    <property type="match status" value="1"/>
</dbReference>
<keyword evidence="5" id="KW-1185">Reference proteome</keyword>
<dbReference type="RefSeq" id="WP_119764277.1">
    <property type="nucleotide sequence ID" value="NZ_QYUJ01000014.1"/>
</dbReference>
<evidence type="ECO:0000256" key="1">
    <source>
        <dbReference type="ARBA" id="ARBA00022679"/>
    </source>
</evidence>
<dbReference type="GO" id="GO:0016747">
    <property type="term" value="F:acyltransferase activity, transferring groups other than amino-acyl groups"/>
    <property type="evidence" value="ECO:0007669"/>
    <property type="project" value="InterPro"/>
</dbReference>
<name>A0A418V880_9DEIO</name>
<comment type="caution">
    <text evidence="4">The sequence shown here is derived from an EMBL/GenBank/DDBJ whole genome shotgun (WGS) entry which is preliminary data.</text>
</comment>